<reference evidence="2 3" key="1">
    <citation type="journal article" date="2010" name="Plant Cell">
        <title>The Chlorella variabilis NC64A genome reveals adaptation to photosymbiosis, coevolution with viruses, and cryptic sex.</title>
        <authorList>
            <person name="Blanc G."/>
            <person name="Duncan G."/>
            <person name="Agarkova I."/>
            <person name="Borodovsky M."/>
            <person name="Gurnon J."/>
            <person name="Kuo A."/>
            <person name="Lindquist E."/>
            <person name="Lucas S."/>
            <person name="Pangilinan J."/>
            <person name="Polle J."/>
            <person name="Salamov A."/>
            <person name="Terry A."/>
            <person name="Yamada T."/>
            <person name="Dunigan D.D."/>
            <person name="Grigoriev I.V."/>
            <person name="Claverie J.M."/>
            <person name="Van Etten J.L."/>
        </authorList>
    </citation>
    <scope>NUCLEOTIDE SEQUENCE [LARGE SCALE GENOMIC DNA]</scope>
    <source>
        <strain evidence="2 3">NC64A</strain>
    </source>
</reference>
<evidence type="ECO:0000313" key="3">
    <source>
        <dbReference type="Proteomes" id="UP000008141"/>
    </source>
</evidence>
<keyword evidence="3" id="KW-1185">Reference proteome</keyword>
<feature type="chain" id="PRO_5003155995" description="Sulfotransferase" evidence="1">
    <location>
        <begin position="42"/>
        <end position="673"/>
    </location>
</feature>
<dbReference type="GeneID" id="17351657"/>
<dbReference type="Gene3D" id="3.40.50.300">
    <property type="entry name" value="P-loop containing nucleotide triphosphate hydrolases"/>
    <property type="match status" value="2"/>
</dbReference>
<dbReference type="AlphaFoldDB" id="E1ZPN4"/>
<dbReference type="Proteomes" id="UP000008141">
    <property type="component" value="Unassembled WGS sequence"/>
</dbReference>
<dbReference type="EMBL" id="GL433857">
    <property type="protein sequence ID" value="EFN52291.1"/>
    <property type="molecule type" value="Genomic_DNA"/>
</dbReference>
<gene>
    <name evidence="2" type="ORF">CHLNCDRAFT_58895</name>
</gene>
<accession>E1ZPN4</accession>
<dbReference type="RefSeq" id="XP_005844393.1">
    <property type="nucleotide sequence ID" value="XM_005844331.1"/>
</dbReference>
<evidence type="ECO:0008006" key="4">
    <source>
        <dbReference type="Google" id="ProtNLM"/>
    </source>
</evidence>
<dbReference type="InterPro" id="IPR027417">
    <property type="entry name" value="P-loop_NTPase"/>
</dbReference>
<dbReference type="InParanoid" id="E1ZPN4"/>
<name>E1ZPN4_CHLVA</name>
<sequence length="673" mass="73608">MHATHRPTRLRPSSSRPLAAKVVFLALLGVAVFSFSRGGSGGCGGNAGGSGAAANSTARPPQPLLMLMSSRSGSSLMTEALNLHPRILFVTELFNNETDWHVGTTPRAEKFYQGRYRSIYERYQAQNVEYTMPDKAYDQLRAVGFKLRPLEAGVRPGSEGWRVLERVRPKIICSHRRSQVKGSLSHLRALELKVRCGTPNVIQRMNCSLPADWVPSVDEFKQQLVGRIHEAQQFIDLCQQAAGSFHTMFIAYEDLLADMPGTIERILRFVGMPAADAEPFMAKLRSNSLPIGVAKNTPDNLAELLPPASLQELRSATEEAPLLRFINTQCQRDASVSKRRTVQGCRNAGMHVVQPPADKPLGVKLMLLILLSVGVFLLSLGSGGQGGGGGGGGGSGAQPEAKQQPQPLLMLMSSRSGSSLMTEALNLHPRILFTSELFNAKGDWLGANPRAAKYFSGNYVAVYERYRNQSIQYTVPAKAYDQLQAVGFKLRPLEAGVLPGSAGWRALERVRPKIICSHRRSQVKGTLSHLRALELTTRCGTPNVIQRVKCSLPANWVPSPDGFKELLVLRMAEAQQFIDLCQQAAESFHTLFVAYEDLLADRAGTIERILRFVGMPAADAEPFMAKLRSNSLPIGIEKNTPDDLAELLAPGSLRELRAAAEQVYASEAATLFL</sequence>
<organism evidence="3">
    <name type="scientific">Chlorella variabilis</name>
    <name type="common">Green alga</name>
    <dbReference type="NCBI Taxonomy" id="554065"/>
    <lineage>
        <taxon>Eukaryota</taxon>
        <taxon>Viridiplantae</taxon>
        <taxon>Chlorophyta</taxon>
        <taxon>core chlorophytes</taxon>
        <taxon>Trebouxiophyceae</taxon>
        <taxon>Chlorellales</taxon>
        <taxon>Chlorellaceae</taxon>
        <taxon>Chlorella clade</taxon>
        <taxon>Chlorella</taxon>
    </lineage>
</organism>
<proteinExistence type="predicted"/>
<dbReference type="SUPFAM" id="SSF52540">
    <property type="entry name" value="P-loop containing nucleoside triphosphate hydrolases"/>
    <property type="match status" value="2"/>
</dbReference>
<dbReference type="KEGG" id="cvr:CHLNCDRAFT_58895"/>
<feature type="signal peptide" evidence="1">
    <location>
        <begin position="1"/>
        <end position="41"/>
    </location>
</feature>
<evidence type="ECO:0000256" key="1">
    <source>
        <dbReference type="SAM" id="SignalP"/>
    </source>
</evidence>
<dbReference type="OrthoDB" id="205623at2759"/>
<protein>
    <recommendedName>
        <fullName evidence="4">Sulfotransferase</fullName>
    </recommendedName>
</protein>
<evidence type="ECO:0000313" key="2">
    <source>
        <dbReference type="EMBL" id="EFN52291.1"/>
    </source>
</evidence>
<keyword evidence="1" id="KW-0732">Signal</keyword>